<dbReference type="Gene3D" id="3.90.550.10">
    <property type="entry name" value="Spore Coat Polysaccharide Biosynthesis Protein SpsA, Chain A"/>
    <property type="match status" value="1"/>
</dbReference>
<dbReference type="PANTHER" id="PTHR43646:SF2">
    <property type="entry name" value="GLYCOSYLTRANSFERASE 2-LIKE DOMAIN-CONTAINING PROTEIN"/>
    <property type="match status" value="1"/>
</dbReference>
<proteinExistence type="predicted"/>
<dbReference type="EMBL" id="FNIA01000009">
    <property type="protein sequence ID" value="SDM90373.1"/>
    <property type="molecule type" value="Genomic_DNA"/>
</dbReference>
<evidence type="ECO:0000256" key="2">
    <source>
        <dbReference type="ARBA" id="ARBA00022475"/>
    </source>
</evidence>
<dbReference type="InterPro" id="IPR001173">
    <property type="entry name" value="Glyco_trans_2-like"/>
</dbReference>
<keyword evidence="5" id="KW-0472">Membrane</keyword>
<evidence type="ECO:0000256" key="3">
    <source>
        <dbReference type="ARBA" id="ARBA00022676"/>
    </source>
</evidence>
<evidence type="ECO:0000313" key="7">
    <source>
        <dbReference type="EMBL" id="SDM90373.1"/>
    </source>
</evidence>
<dbReference type="GO" id="GO:0016757">
    <property type="term" value="F:glycosyltransferase activity"/>
    <property type="evidence" value="ECO:0007669"/>
    <property type="project" value="UniProtKB-KW"/>
</dbReference>
<evidence type="ECO:0000313" key="8">
    <source>
        <dbReference type="Proteomes" id="UP000199370"/>
    </source>
</evidence>
<organism evidence="7 8">
    <name type="scientific">Haloarchaeobius iranensis</name>
    <dbReference type="NCBI Taxonomy" id="996166"/>
    <lineage>
        <taxon>Archaea</taxon>
        <taxon>Methanobacteriati</taxon>
        <taxon>Methanobacteriota</taxon>
        <taxon>Stenosarchaea group</taxon>
        <taxon>Halobacteria</taxon>
        <taxon>Halobacteriales</taxon>
        <taxon>Halorubellaceae</taxon>
        <taxon>Haloarchaeobius</taxon>
    </lineage>
</organism>
<gene>
    <name evidence="7" type="ORF">SAMN05192554_10991</name>
</gene>
<sequence length="235" mass="25515">MRRADDPTVSVVVPARNEADYIGDCLDSIIAVDTDHTYEILVVDGDSRDGTATIARDHGVQVVPGRGTGIGAGRHRGARVASGDWLAFVDADTTVDPDWLDELLGFAREHDLVAASSRCRMPGVRASFVRGTINRVFPHLSRPVLPGFNFFVDTETYAEAGGFPNVPNEDTAFSRRLSAHGDVAYHPDALVETSPRRVAESGLTGTLYHYVKLDVGRLRSWYGSGENEDVSATRS</sequence>
<feature type="domain" description="Glycosyltransferase 2-like" evidence="6">
    <location>
        <begin position="10"/>
        <end position="117"/>
    </location>
</feature>
<keyword evidence="2" id="KW-1003">Cell membrane</keyword>
<name>A0A1G9X1S2_9EURY</name>
<dbReference type="SUPFAM" id="SSF53448">
    <property type="entry name" value="Nucleotide-diphospho-sugar transferases"/>
    <property type="match status" value="1"/>
</dbReference>
<dbReference type="AlphaFoldDB" id="A0A1G9X1S2"/>
<dbReference type="OrthoDB" id="46222at2157"/>
<protein>
    <submittedName>
        <fullName evidence="7">Glycosyl transferase family 2</fullName>
    </submittedName>
</protein>
<evidence type="ECO:0000256" key="5">
    <source>
        <dbReference type="ARBA" id="ARBA00023136"/>
    </source>
</evidence>
<evidence type="ECO:0000256" key="1">
    <source>
        <dbReference type="ARBA" id="ARBA00004236"/>
    </source>
</evidence>
<dbReference type="Pfam" id="PF00535">
    <property type="entry name" value="Glycos_transf_2"/>
    <property type="match status" value="1"/>
</dbReference>
<dbReference type="GO" id="GO:0005886">
    <property type="term" value="C:plasma membrane"/>
    <property type="evidence" value="ECO:0007669"/>
    <property type="project" value="UniProtKB-SubCell"/>
</dbReference>
<accession>A0A1G9X1S2</accession>
<evidence type="ECO:0000256" key="4">
    <source>
        <dbReference type="ARBA" id="ARBA00022679"/>
    </source>
</evidence>
<dbReference type="RefSeq" id="WP_089733329.1">
    <property type="nucleotide sequence ID" value="NZ_FNIA01000009.1"/>
</dbReference>
<dbReference type="PANTHER" id="PTHR43646">
    <property type="entry name" value="GLYCOSYLTRANSFERASE"/>
    <property type="match status" value="1"/>
</dbReference>
<reference evidence="7 8" key="1">
    <citation type="submission" date="2016-10" db="EMBL/GenBank/DDBJ databases">
        <authorList>
            <person name="de Groot N.N."/>
        </authorList>
    </citation>
    <scope>NUCLEOTIDE SEQUENCE [LARGE SCALE GENOMIC DNA]</scope>
    <source>
        <strain evidence="8">EB21,IBRC-M 10013,KCTC 4048</strain>
    </source>
</reference>
<keyword evidence="3" id="KW-0328">Glycosyltransferase</keyword>
<dbReference type="InterPro" id="IPR029044">
    <property type="entry name" value="Nucleotide-diphossugar_trans"/>
</dbReference>
<keyword evidence="8" id="KW-1185">Reference proteome</keyword>
<dbReference type="Proteomes" id="UP000199370">
    <property type="component" value="Unassembled WGS sequence"/>
</dbReference>
<dbReference type="STRING" id="996166.SAMN05192554_10991"/>
<comment type="subcellular location">
    <subcellularLocation>
        <location evidence="1">Cell membrane</location>
    </subcellularLocation>
</comment>
<keyword evidence="4 7" id="KW-0808">Transferase</keyword>
<evidence type="ECO:0000259" key="6">
    <source>
        <dbReference type="Pfam" id="PF00535"/>
    </source>
</evidence>